<sequence>MELEAKSPIVTIIMPVHNGEKHLRNAIESILGQTFSDFTFLIIDDGSTDESVNIAKSYTDPRIKLKVNEENFGISKTLNIGIECSKSIYIARMDQDDISLPSRIETQVHFMNTHPEVGVCGTWIKTFGAGRAEYTKKLPAHHDDIKVMLLFQNPMAHPTVMMRRDILNKNNLRYDTMYDGLEDYDLWEKTSLVTRMENIPIALLRYRLHPTQLSRTSATRQKKLMRIQERQYQRLGINTGDISSLLSANGVMHLYNSYSLRRSVYWVYYKNLKCYIKGLITK</sequence>
<dbReference type="Pfam" id="PF00535">
    <property type="entry name" value="Glycos_transf_2"/>
    <property type="match status" value="1"/>
</dbReference>
<proteinExistence type="predicted"/>
<gene>
    <name evidence="2" type="ORF">UV12_C0004G0036</name>
</gene>
<dbReference type="GO" id="GO:0016758">
    <property type="term" value="F:hexosyltransferase activity"/>
    <property type="evidence" value="ECO:0007669"/>
    <property type="project" value="UniProtKB-ARBA"/>
</dbReference>
<feature type="domain" description="Glycosyltransferase 2-like" evidence="1">
    <location>
        <begin position="11"/>
        <end position="168"/>
    </location>
</feature>
<dbReference type="SUPFAM" id="SSF53448">
    <property type="entry name" value="Nucleotide-diphospho-sugar transferases"/>
    <property type="match status" value="1"/>
</dbReference>
<protein>
    <submittedName>
        <fullName evidence="2">WbfO protein</fullName>
    </submittedName>
</protein>
<evidence type="ECO:0000313" key="3">
    <source>
        <dbReference type="Proteomes" id="UP000034704"/>
    </source>
</evidence>
<dbReference type="EMBL" id="LCDG01000004">
    <property type="protein sequence ID" value="KKS47928.1"/>
    <property type="molecule type" value="Genomic_DNA"/>
</dbReference>
<dbReference type="STRING" id="1618756.UV12_C0004G0036"/>
<dbReference type="InterPro" id="IPR029044">
    <property type="entry name" value="Nucleotide-diphossugar_trans"/>
</dbReference>
<dbReference type="Gene3D" id="3.90.550.10">
    <property type="entry name" value="Spore Coat Polysaccharide Biosynthesis Protein SpsA, Chain A"/>
    <property type="match status" value="1"/>
</dbReference>
<reference evidence="2 3" key="1">
    <citation type="journal article" date="2015" name="Nature">
        <title>rRNA introns, odd ribosomes, and small enigmatic genomes across a large radiation of phyla.</title>
        <authorList>
            <person name="Brown C.T."/>
            <person name="Hug L.A."/>
            <person name="Thomas B.C."/>
            <person name="Sharon I."/>
            <person name="Castelle C.J."/>
            <person name="Singh A."/>
            <person name="Wilkins M.J."/>
            <person name="Williams K.H."/>
            <person name="Banfield J.F."/>
        </authorList>
    </citation>
    <scope>NUCLEOTIDE SEQUENCE [LARGE SCALE GENOMIC DNA]</scope>
</reference>
<accession>A0A0G1CE57</accession>
<dbReference type="AlphaFoldDB" id="A0A0G1CE57"/>
<dbReference type="PANTHER" id="PTHR22916:SF3">
    <property type="entry name" value="UDP-GLCNAC:BETAGAL BETA-1,3-N-ACETYLGLUCOSAMINYLTRANSFERASE-LIKE PROTEIN 1"/>
    <property type="match status" value="1"/>
</dbReference>
<dbReference type="PANTHER" id="PTHR22916">
    <property type="entry name" value="GLYCOSYLTRANSFERASE"/>
    <property type="match status" value="1"/>
</dbReference>
<evidence type="ECO:0000259" key="1">
    <source>
        <dbReference type="Pfam" id="PF00535"/>
    </source>
</evidence>
<organism evidence="2 3">
    <name type="scientific">Candidatus Nomurabacteria bacterium GW2011_GWC2_42_20</name>
    <dbReference type="NCBI Taxonomy" id="1618756"/>
    <lineage>
        <taxon>Bacteria</taxon>
        <taxon>Candidatus Nomuraibacteriota</taxon>
    </lineage>
</organism>
<evidence type="ECO:0000313" key="2">
    <source>
        <dbReference type="EMBL" id="KKS47928.1"/>
    </source>
</evidence>
<comment type="caution">
    <text evidence="2">The sequence shown here is derived from an EMBL/GenBank/DDBJ whole genome shotgun (WGS) entry which is preliminary data.</text>
</comment>
<dbReference type="InterPro" id="IPR001173">
    <property type="entry name" value="Glyco_trans_2-like"/>
</dbReference>
<dbReference type="Proteomes" id="UP000034704">
    <property type="component" value="Unassembled WGS sequence"/>
</dbReference>
<name>A0A0G1CE57_9BACT</name>